<accession>V8P646</accession>
<organism evidence="1 2">
    <name type="scientific">Ophiophagus hannah</name>
    <name type="common">King cobra</name>
    <name type="synonym">Naja hannah</name>
    <dbReference type="NCBI Taxonomy" id="8665"/>
    <lineage>
        <taxon>Eukaryota</taxon>
        <taxon>Metazoa</taxon>
        <taxon>Chordata</taxon>
        <taxon>Craniata</taxon>
        <taxon>Vertebrata</taxon>
        <taxon>Euteleostomi</taxon>
        <taxon>Lepidosauria</taxon>
        <taxon>Squamata</taxon>
        <taxon>Bifurcata</taxon>
        <taxon>Unidentata</taxon>
        <taxon>Episquamata</taxon>
        <taxon>Toxicofera</taxon>
        <taxon>Serpentes</taxon>
        <taxon>Colubroidea</taxon>
        <taxon>Elapidae</taxon>
        <taxon>Elapinae</taxon>
        <taxon>Ophiophagus</taxon>
    </lineage>
</organism>
<dbReference type="PANTHER" id="PTHR12199:SF4">
    <property type="entry name" value="INTERPHOTORECEPTOR MATRIX PROTEOGLYCAN 2"/>
    <property type="match status" value="1"/>
</dbReference>
<dbReference type="AlphaFoldDB" id="V8P646"/>
<dbReference type="PANTHER" id="PTHR12199">
    <property type="entry name" value="INTERPHOTORECEPTOR MATRIX PROTEOGLYCAN"/>
    <property type="match status" value="1"/>
</dbReference>
<comment type="caution">
    <text evidence="1">The sequence shown here is derived from an EMBL/GenBank/DDBJ whole genome shotgun (WGS) entry which is preliminary data.</text>
</comment>
<dbReference type="GO" id="GO:0007601">
    <property type="term" value="P:visual perception"/>
    <property type="evidence" value="ECO:0007669"/>
    <property type="project" value="InterPro"/>
</dbReference>
<name>V8P646_OPHHA</name>
<dbReference type="GO" id="GO:0005540">
    <property type="term" value="F:hyaluronic acid binding"/>
    <property type="evidence" value="ECO:0007669"/>
    <property type="project" value="TreeGrafter"/>
</dbReference>
<feature type="non-terminal residue" evidence="1">
    <location>
        <position position="176"/>
    </location>
</feature>
<evidence type="ECO:0000313" key="2">
    <source>
        <dbReference type="Proteomes" id="UP000018936"/>
    </source>
</evidence>
<dbReference type="InterPro" id="IPR039861">
    <property type="entry name" value="IMPG"/>
</dbReference>
<gene>
    <name evidence="1" type="primary">IMPG2</name>
    <name evidence="1" type="ORF">L345_04742</name>
</gene>
<evidence type="ECO:0000313" key="1">
    <source>
        <dbReference type="EMBL" id="ETE69468.1"/>
    </source>
</evidence>
<dbReference type="Proteomes" id="UP000018936">
    <property type="component" value="Unassembled WGS sequence"/>
</dbReference>
<keyword evidence="2" id="KW-1185">Reference proteome</keyword>
<reference evidence="1 2" key="1">
    <citation type="journal article" date="2013" name="Proc. Natl. Acad. Sci. U.S.A.">
        <title>The king cobra genome reveals dynamic gene evolution and adaptation in the snake venom system.</title>
        <authorList>
            <person name="Vonk F.J."/>
            <person name="Casewell N.R."/>
            <person name="Henkel C.V."/>
            <person name="Heimberg A.M."/>
            <person name="Jansen H.J."/>
            <person name="McCleary R.J."/>
            <person name="Kerkkamp H.M."/>
            <person name="Vos R.A."/>
            <person name="Guerreiro I."/>
            <person name="Calvete J.J."/>
            <person name="Wuster W."/>
            <person name="Woods A.E."/>
            <person name="Logan J.M."/>
            <person name="Harrison R.A."/>
            <person name="Castoe T.A."/>
            <person name="de Koning A.P."/>
            <person name="Pollock D.D."/>
            <person name="Yandell M."/>
            <person name="Calderon D."/>
            <person name="Renjifo C."/>
            <person name="Currier R.B."/>
            <person name="Salgado D."/>
            <person name="Pla D."/>
            <person name="Sanz L."/>
            <person name="Hyder A.S."/>
            <person name="Ribeiro J.M."/>
            <person name="Arntzen J.W."/>
            <person name="van den Thillart G.E."/>
            <person name="Boetzer M."/>
            <person name="Pirovano W."/>
            <person name="Dirks R.P."/>
            <person name="Spaink H.P."/>
            <person name="Duboule D."/>
            <person name="McGlinn E."/>
            <person name="Kini R.M."/>
            <person name="Richardson M.K."/>
        </authorList>
    </citation>
    <scope>NUCLEOTIDE SEQUENCE</scope>
    <source>
        <tissue evidence="1">Blood</tissue>
    </source>
</reference>
<dbReference type="EMBL" id="AZIM01000759">
    <property type="protein sequence ID" value="ETE69468.1"/>
    <property type="molecule type" value="Genomic_DNA"/>
</dbReference>
<dbReference type="OrthoDB" id="9908153at2759"/>
<sequence length="176" mass="20783">MDISLDFSSDIWQTNRNHSQFLDSKPLLDFKESQKFSRHLFRMKRSIFFPTGIKVCPEESIEQATANHLKYFKLRVCQEAIWEAFKIFLDRLPGQEEYQKWLNECEAGTVNIFEMGTNFSQSEEYQSLIAKVSNEITRDYTELMKPAHEQLVVFSILLPEEKYINELNVVDIWGNL</sequence>
<protein>
    <submittedName>
        <fullName evidence="1">Interphotoreceptor matrix proteoglycan 2</fullName>
    </submittedName>
</protein>
<keyword evidence="1" id="KW-0675">Receptor</keyword>
<dbReference type="GO" id="GO:0008201">
    <property type="term" value="F:heparin binding"/>
    <property type="evidence" value="ECO:0007669"/>
    <property type="project" value="TreeGrafter"/>
</dbReference>
<proteinExistence type="predicted"/>